<gene>
    <name evidence="1" type="ORF">RAN3_0343</name>
</gene>
<dbReference type="AlphaFoldDB" id="A0A484VAJ9"/>
<accession>A0A484VAJ9</accession>
<proteinExistence type="predicted"/>
<reference evidence="1" key="1">
    <citation type="submission" date="2019-03" db="EMBL/GenBank/DDBJ databases">
        <authorList>
            <person name="Danneels B."/>
        </authorList>
    </citation>
    <scope>NUCLEOTIDE SEQUENCE</scope>
</reference>
<organism evidence="1">
    <name type="scientific">plant metagenome</name>
    <dbReference type="NCBI Taxonomy" id="1297885"/>
    <lineage>
        <taxon>unclassified sequences</taxon>
        <taxon>metagenomes</taxon>
        <taxon>organismal metagenomes</taxon>
    </lineage>
</organism>
<name>A0A484VAJ9_9ZZZZ</name>
<dbReference type="EMBL" id="CAADIO010000047">
    <property type="protein sequence ID" value="VFR95706.1"/>
    <property type="molecule type" value="Genomic_DNA"/>
</dbReference>
<protein>
    <submittedName>
        <fullName evidence="1">Uncharacterized protein</fullName>
    </submittedName>
</protein>
<evidence type="ECO:0000313" key="1">
    <source>
        <dbReference type="EMBL" id="VFR95706.1"/>
    </source>
</evidence>
<sequence length="52" mass="5905">MGSLCAVRDSRAQQSACKRTEDDAAEPSSMEIGIVYFVEFWYVNPYLVRNPC</sequence>